<keyword evidence="3" id="KW-1185">Reference proteome</keyword>
<evidence type="ECO:0000259" key="1">
    <source>
        <dbReference type="Pfam" id="PF25056"/>
    </source>
</evidence>
<protein>
    <recommendedName>
        <fullName evidence="1">DUF7793 domain-containing protein</fullName>
    </recommendedName>
</protein>
<feature type="domain" description="DUF7793" evidence="1">
    <location>
        <begin position="16"/>
        <end position="133"/>
    </location>
</feature>
<name>A0AAU7EKU8_9FLAO</name>
<gene>
    <name evidence="2" type="ORF">QLS71_008240</name>
</gene>
<dbReference type="AlphaFoldDB" id="A0AAU7EKU8"/>
<reference evidence="2" key="1">
    <citation type="submission" date="2024-04" db="EMBL/GenBank/DDBJ databases">
        <title>Mariniflexile litorale, isolated from the shallow sediments of the Sea of Japan.</title>
        <authorList>
            <person name="Romanenko L."/>
            <person name="Isaeva M."/>
        </authorList>
    </citation>
    <scope>NUCLEOTIDE SEQUENCE [LARGE SCALE GENOMIC DNA]</scope>
    <source>
        <strain evidence="2">KMM 9835</strain>
    </source>
</reference>
<proteinExistence type="predicted"/>
<dbReference type="Pfam" id="PF25056">
    <property type="entry name" value="DUF7793"/>
    <property type="match status" value="1"/>
</dbReference>
<organism evidence="2 3">
    <name type="scientific">Mariniflexile litorale</name>
    <dbReference type="NCBI Taxonomy" id="3045158"/>
    <lineage>
        <taxon>Bacteria</taxon>
        <taxon>Pseudomonadati</taxon>
        <taxon>Bacteroidota</taxon>
        <taxon>Flavobacteriia</taxon>
        <taxon>Flavobacteriales</taxon>
        <taxon>Flavobacteriaceae</taxon>
        <taxon>Mariniflexile</taxon>
    </lineage>
</organism>
<dbReference type="Gene3D" id="3.40.970.30">
    <property type="entry name" value="yp_829618.1 like domains"/>
    <property type="match status" value="1"/>
</dbReference>
<evidence type="ECO:0000313" key="3">
    <source>
        <dbReference type="Proteomes" id="UP001224325"/>
    </source>
</evidence>
<sequence>MNTINKVIKLNKAKFWTNSLGIIFCEFNNTETFLTLEVDTVERYEKAISTLSQGKPMPFLIDIRNNQGNFSTQAAKLFANSLVFEKIRVSEAFVINSINTKLLINTYKRIYEPNTPFKIFHDFDEALTYLINVKKTFDGEN</sequence>
<dbReference type="KEGG" id="mlil:QLS71_008240"/>
<dbReference type="EMBL" id="CP155618">
    <property type="protein sequence ID" value="XBL15995.1"/>
    <property type="molecule type" value="Genomic_DNA"/>
</dbReference>
<evidence type="ECO:0000313" key="2">
    <source>
        <dbReference type="EMBL" id="XBL15995.1"/>
    </source>
</evidence>
<dbReference type="RefSeq" id="WP_308993203.1">
    <property type="nucleotide sequence ID" value="NZ_CP155618.1"/>
</dbReference>
<dbReference type="InterPro" id="IPR056695">
    <property type="entry name" value="DUF7793"/>
</dbReference>
<dbReference type="Proteomes" id="UP001224325">
    <property type="component" value="Chromosome"/>
</dbReference>
<accession>A0AAU7EKU8</accession>